<dbReference type="CDD" id="cd07201">
    <property type="entry name" value="cPLA2_Grp-IVB-IVD-IVE-IVF"/>
    <property type="match status" value="1"/>
</dbReference>
<comment type="cofactor">
    <cofactor evidence="1">
        <name>Ca(2+)</name>
        <dbReference type="ChEBI" id="CHEBI:29108"/>
    </cofactor>
</comment>
<evidence type="ECO:0000256" key="4">
    <source>
        <dbReference type="ARBA" id="ARBA00013278"/>
    </source>
</evidence>
<evidence type="ECO:0000256" key="11">
    <source>
        <dbReference type="ARBA" id="ARBA00023136"/>
    </source>
</evidence>
<dbReference type="PANTHER" id="PTHR10728">
    <property type="entry name" value="CYTOSOLIC PHOSPHOLIPASE A2"/>
    <property type="match status" value="1"/>
</dbReference>
<dbReference type="SUPFAM" id="SSF52151">
    <property type="entry name" value="FabD/lysophospholipase-like"/>
    <property type="match status" value="1"/>
</dbReference>
<evidence type="ECO:0000256" key="7">
    <source>
        <dbReference type="ARBA" id="ARBA00022801"/>
    </source>
</evidence>
<keyword evidence="11" id="KW-0472">Membrane</keyword>
<dbReference type="Ensembl" id="ENSCMUT00000007711.2">
    <property type="protein sequence ID" value="ENSCMUP00000007138.2"/>
    <property type="gene ID" value="ENSCMUG00000004703.2"/>
</dbReference>
<protein>
    <recommendedName>
        <fullName evidence="4 12">Phospholipase A2</fullName>
        <ecNumber evidence="4 12">3.1.1.4</ecNumber>
    </recommendedName>
</protein>
<accession>A0A8U7P8M8</accession>
<keyword evidence="6 12" id="KW-0479">Metal-binding</keyword>
<evidence type="ECO:0000256" key="12">
    <source>
        <dbReference type="RuleBase" id="RU362102"/>
    </source>
</evidence>
<evidence type="ECO:0000313" key="14">
    <source>
        <dbReference type="Proteomes" id="UP000694553"/>
    </source>
</evidence>
<dbReference type="CDD" id="cd04036">
    <property type="entry name" value="C2_cPLA2"/>
    <property type="match status" value="1"/>
</dbReference>
<evidence type="ECO:0000256" key="3">
    <source>
        <dbReference type="ARBA" id="ARBA00004514"/>
    </source>
</evidence>
<evidence type="ECO:0000256" key="8">
    <source>
        <dbReference type="ARBA" id="ARBA00022837"/>
    </source>
</evidence>
<dbReference type="InterPro" id="IPR035892">
    <property type="entry name" value="C2_domain_sf"/>
</dbReference>
<keyword evidence="8 12" id="KW-0106">Calcium</keyword>
<dbReference type="AlphaFoldDB" id="A0A8C3DHS7"/>
<dbReference type="InterPro" id="IPR040723">
    <property type="entry name" value="cPLA2_C2"/>
</dbReference>
<dbReference type="SMART" id="SM00239">
    <property type="entry name" value="C2"/>
    <property type="match status" value="1"/>
</dbReference>
<keyword evidence="5 12" id="KW-0963">Cytoplasm</keyword>
<accession>A0A8C3DHS7</accession>
<keyword evidence="9 12" id="KW-0442">Lipid degradation</keyword>
<dbReference type="OMA" id="IYLCLNV"/>
<evidence type="ECO:0000256" key="1">
    <source>
        <dbReference type="ARBA" id="ARBA00001913"/>
    </source>
</evidence>
<dbReference type="GO" id="GO:0005829">
    <property type="term" value="C:cytosol"/>
    <property type="evidence" value="ECO:0007669"/>
    <property type="project" value="UniProtKB-SubCell"/>
</dbReference>
<dbReference type="PROSITE" id="PS51210">
    <property type="entry name" value="PLA2C"/>
    <property type="match status" value="1"/>
</dbReference>
<evidence type="ECO:0000313" key="13">
    <source>
        <dbReference type="Ensembl" id="ENSCMUP00000007138.2"/>
    </source>
</evidence>
<dbReference type="FunFam" id="3.40.1090.10:FF:000002">
    <property type="entry name" value="Phospholipase A2"/>
    <property type="match status" value="1"/>
</dbReference>
<gene>
    <name evidence="13" type="primary">LOC116445135</name>
</gene>
<dbReference type="GO" id="GO:0016020">
    <property type="term" value="C:membrane"/>
    <property type="evidence" value="ECO:0007669"/>
    <property type="project" value="UniProtKB-SubCell"/>
</dbReference>
<dbReference type="GO" id="GO:0046475">
    <property type="term" value="P:glycerophospholipid catabolic process"/>
    <property type="evidence" value="ECO:0007669"/>
    <property type="project" value="TreeGrafter"/>
</dbReference>
<dbReference type="GO" id="GO:0005544">
    <property type="term" value="F:calcium-dependent phospholipid binding"/>
    <property type="evidence" value="ECO:0007669"/>
    <property type="project" value="TreeGrafter"/>
</dbReference>
<dbReference type="GO" id="GO:0005509">
    <property type="term" value="F:calcium ion binding"/>
    <property type="evidence" value="ECO:0007669"/>
    <property type="project" value="InterPro"/>
</dbReference>
<dbReference type="Proteomes" id="UP000694553">
    <property type="component" value="Unassembled WGS sequence"/>
</dbReference>
<evidence type="ECO:0000256" key="6">
    <source>
        <dbReference type="ARBA" id="ARBA00022723"/>
    </source>
</evidence>
<keyword evidence="14" id="KW-1185">Reference proteome</keyword>
<dbReference type="SUPFAM" id="SSF49562">
    <property type="entry name" value="C2 domain (Calcium/lipid-binding domain, CaLB)"/>
    <property type="match status" value="1"/>
</dbReference>
<sequence>MREILDARASATARPFSYREEAQGISALQDELETLQEKQMMLQHCAGKNVPSEEFLLSSYVKEALAPVEPGTKVPFTAAAFNVAVISMASTSALPQHHSSRKSSPLENEERKWMMRYVAPSDDAKQEEITPYSLLTVRIIKLKNAHQADILSQSDCYVSLWLPTASDEIFHTQTIQNCRNPVWNETFYFRIQRKVKNVLEITVSDDDIIRDDDRAIVLFDVAKIPLGERVFTSFPLNPEGKEELEVEFVLESIQGPPETIITNGAIVCREEACLEVYLDGRMQKKRFSENELTFTVRGSFEETQTVSVGCDSHSPIPDPTFFHYARYKQPSLDVARRRKRKLSAFCACMSCGARRRSVPLTIPLKSLPSEQEVVGEHRKFDLLLKVKKCQDDLDVRLGFDLCVQERDFIRKRKKVVAAALKDILHLEEDLQDDEVPVVAIMTTGGGTRALTAMYAHLLSVQEMNVLDCVSYITGLSGTTWTMSNLYEDPDWSQKDLKETLSDVRKHVLKNKFVTCFAPDRLKYYLKELCQRKQEGHQLCFTDLWGLIIENMLHEKEDCHKLTDQQQALNQGQNPLPIYLSLNVKDKISDQDFREWVEFTPYEVGFPKYGAFIRAEDFGSEFFMGRLMKKIPESRICFLEGVWSSVFSLNLMDAWYISVNSEDFWHKWTRDKIADIDDGALFPTRPNELDTRVVCPTDSFSEIFRDVAMLRPAASEIHNFLKGFQINNNYLESEFSKWKDCELDSQPNYLTTAADYLILIDTAFAFATSYPPLMRPERKVDVILHFNYSSGSQTGPLKDASKYFAKQGIPFPTKVPDDQETPHLKECYIVGDKESPETPIVIFFPLVNDTFREYKAPGVKRSPSEMAEGEVDVANACGPYYINNLSYSEENFDKLVNLSYYNVQNNKDLILQALRTAVERKKQCKKEQALQKPPDGCGMCVPDREGTQHLADCPAPGNMK</sequence>
<dbReference type="Gene3D" id="3.40.1090.10">
    <property type="entry name" value="Cytosolic phospholipase A2 catalytic domain"/>
    <property type="match status" value="1"/>
</dbReference>
<comment type="domain">
    <text evidence="12">The N-terminal C2 domain associates with lipid membranes upon calcium binding.</text>
</comment>
<organism evidence="13 14">
    <name type="scientific">Corvus moneduloides</name>
    <name type="common">New Caledonian crow</name>
    <dbReference type="NCBI Taxonomy" id="1196302"/>
    <lineage>
        <taxon>Eukaryota</taxon>
        <taxon>Metazoa</taxon>
        <taxon>Chordata</taxon>
        <taxon>Craniata</taxon>
        <taxon>Vertebrata</taxon>
        <taxon>Euteleostomi</taxon>
        <taxon>Archelosauria</taxon>
        <taxon>Archosauria</taxon>
        <taxon>Dinosauria</taxon>
        <taxon>Saurischia</taxon>
        <taxon>Theropoda</taxon>
        <taxon>Coelurosauria</taxon>
        <taxon>Aves</taxon>
        <taxon>Neognathae</taxon>
        <taxon>Neoaves</taxon>
        <taxon>Telluraves</taxon>
        <taxon>Australaves</taxon>
        <taxon>Passeriformes</taxon>
        <taxon>Corvoidea</taxon>
        <taxon>Corvidae</taxon>
        <taxon>Corvus</taxon>
    </lineage>
</organism>
<dbReference type="Pfam" id="PF18695">
    <property type="entry name" value="cPLA2_C2"/>
    <property type="match status" value="1"/>
</dbReference>
<evidence type="ECO:0000256" key="9">
    <source>
        <dbReference type="ARBA" id="ARBA00022963"/>
    </source>
</evidence>
<dbReference type="Pfam" id="PF00168">
    <property type="entry name" value="C2"/>
    <property type="match status" value="1"/>
</dbReference>
<dbReference type="InterPro" id="IPR000008">
    <property type="entry name" value="C2_dom"/>
</dbReference>
<dbReference type="Pfam" id="PF01735">
    <property type="entry name" value="PLA2_B"/>
    <property type="match status" value="1"/>
</dbReference>
<keyword evidence="7 12" id="KW-0378">Hydrolase</keyword>
<dbReference type="EC" id="3.1.1.4" evidence="4 12"/>
<dbReference type="InterPro" id="IPR002642">
    <property type="entry name" value="LysoPLipase_cat_dom"/>
</dbReference>
<dbReference type="PANTHER" id="PTHR10728:SF67">
    <property type="entry name" value="PHOSPHOLIPASE A2"/>
    <property type="match status" value="1"/>
</dbReference>
<dbReference type="SMART" id="SM00022">
    <property type="entry name" value="PLAc"/>
    <property type="match status" value="1"/>
</dbReference>
<dbReference type="PROSITE" id="PS50004">
    <property type="entry name" value="C2"/>
    <property type="match status" value="1"/>
</dbReference>
<evidence type="ECO:0000256" key="5">
    <source>
        <dbReference type="ARBA" id="ARBA00022490"/>
    </source>
</evidence>
<comment type="subcellular location">
    <subcellularLocation>
        <location evidence="3">Cytoplasm</location>
        <location evidence="3">Cytosol</location>
    </subcellularLocation>
    <subcellularLocation>
        <location evidence="2">Membrane</location>
        <topology evidence="2">Peripheral membrane protein</topology>
    </subcellularLocation>
</comment>
<name>A0A8C3DHS7_CORMO</name>
<evidence type="ECO:0000256" key="10">
    <source>
        <dbReference type="ARBA" id="ARBA00023098"/>
    </source>
</evidence>
<dbReference type="GO" id="GO:0047498">
    <property type="term" value="F:calcium-dependent phospholipase A2 activity"/>
    <property type="evidence" value="ECO:0007669"/>
    <property type="project" value="TreeGrafter"/>
</dbReference>
<comment type="catalytic activity">
    <reaction evidence="12">
        <text>a 1,2-diacyl-sn-glycero-3-phosphocholine + H2O = a 1-acyl-sn-glycero-3-phosphocholine + a fatty acid + H(+)</text>
        <dbReference type="Rhea" id="RHEA:15801"/>
        <dbReference type="ChEBI" id="CHEBI:15377"/>
        <dbReference type="ChEBI" id="CHEBI:15378"/>
        <dbReference type="ChEBI" id="CHEBI:28868"/>
        <dbReference type="ChEBI" id="CHEBI:57643"/>
        <dbReference type="ChEBI" id="CHEBI:58168"/>
        <dbReference type="EC" id="3.1.1.4"/>
    </reaction>
</comment>
<keyword evidence="10 12" id="KW-0443">Lipid metabolism</keyword>
<dbReference type="InterPro" id="IPR041847">
    <property type="entry name" value="C2_cPLA2"/>
</dbReference>
<dbReference type="Gene3D" id="2.60.40.150">
    <property type="entry name" value="C2 domain"/>
    <property type="match status" value="1"/>
</dbReference>
<reference evidence="13" key="2">
    <citation type="submission" date="2025-08" db="UniProtKB">
        <authorList>
            <consortium name="Ensembl"/>
        </authorList>
    </citation>
    <scope>IDENTIFICATION</scope>
</reference>
<dbReference type="InterPro" id="IPR016035">
    <property type="entry name" value="Acyl_Trfase/lysoPLipase"/>
</dbReference>
<proteinExistence type="predicted"/>
<reference evidence="14" key="1">
    <citation type="submission" date="2019-10" db="EMBL/GenBank/DDBJ databases">
        <title>Corvus moneduloides (New Caledonian crow) genome, bCorMon1, primary haplotype.</title>
        <authorList>
            <person name="Rutz C."/>
            <person name="Fungtammasan C."/>
            <person name="Mountcastle J."/>
            <person name="Formenti G."/>
            <person name="Chow W."/>
            <person name="Howe K."/>
            <person name="Steele M.P."/>
            <person name="Fernandes J."/>
            <person name="Gilbert M.T.P."/>
            <person name="Fedrigo O."/>
            <person name="Jarvis E.D."/>
            <person name="Gemmell N."/>
        </authorList>
    </citation>
    <scope>NUCLEOTIDE SEQUENCE [LARGE SCALE GENOMIC DNA]</scope>
</reference>
<reference evidence="13" key="3">
    <citation type="submission" date="2025-09" db="UniProtKB">
        <authorList>
            <consortium name="Ensembl"/>
        </authorList>
    </citation>
    <scope>IDENTIFICATION</scope>
</reference>
<dbReference type="FunFam" id="2.60.40.150:FF:000030">
    <property type="entry name" value="Phospholipase A2"/>
    <property type="match status" value="1"/>
</dbReference>
<evidence type="ECO:0000256" key="2">
    <source>
        <dbReference type="ARBA" id="ARBA00004170"/>
    </source>
</evidence>